<feature type="transmembrane region" description="Helical" evidence="1">
    <location>
        <begin position="36"/>
        <end position="56"/>
    </location>
</feature>
<evidence type="ECO:0000256" key="2">
    <source>
        <dbReference type="SAM" id="SignalP"/>
    </source>
</evidence>
<keyword evidence="1" id="KW-1133">Transmembrane helix</keyword>
<sequence length="71" mass="7277">MFSPALTILLNLCLAALTLAAPLANDKLTTMGNAEQMGAGGGVLGFAVLILDILVWSTQTLPPSYGLCADL</sequence>
<feature type="signal peptide" evidence="2">
    <location>
        <begin position="1"/>
        <end position="20"/>
    </location>
</feature>
<dbReference type="Proteomes" id="UP000310066">
    <property type="component" value="Unassembled WGS sequence"/>
</dbReference>
<protein>
    <submittedName>
        <fullName evidence="3">Uncharacterized protein</fullName>
    </submittedName>
</protein>
<gene>
    <name evidence="3" type="ORF">B0A54_15399</name>
</gene>
<dbReference type="AlphaFoldDB" id="A0A4U0U7J9"/>
<feature type="chain" id="PRO_5020957579" evidence="2">
    <location>
        <begin position="21"/>
        <end position="71"/>
    </location>
</feature>
<evidence type="ECO:0000313" key="4">
    <source>
        <dbReference type="Proteomes" id="UP000310066"/>
    </source>
</evidence>
<proteinExistence type="predicted"/>
<evidence type="ECO:0000313" key="3">
    <source>
        <dbReference type="EMBL" id="TKA30205.1"/>
    </source>
</evidence>
<name>A0A4U0U7J9_9PEZI</name>
<keyword evidence="1" id="KW-0472">Membrane</keyword>
<organism evidence="3 4">
    <name type="scientific">Friedmanniomyces endolithicus</name>
    <dbReference type="NCBI Taxonomy" id="329885"/>
    <lineage>
        <taxon>Eukaryota</taxon>
        <taxon>Fungi</taxon>
        <taxon>Dikarya</taxon>
        <taxon>Ascomycota</taxon>
        <taxon>Pezizomycotina</taxon>
        <taxon>Dothideomycetes</taxon>
        <taxon>Dothideomycetidae</taxon>
        <taxon>Mycosphaerellales</taxon>
        <taxon>Teratosphaeriaceae</taxon>
        <taxon>Friedmanniomyces</taxon>
    </lineage>
</organism>
<accession>A0A4U0U7J9</accession>
<keyword evidence="1" id="KW-0812">Transmembrane</keyword>
<comment type="caution">
    <text evidence="3">The sequence shown here is derived from an EMBL/GenBank/DDBJ whole genome shotgun (WGS) entry which is preliminary data.</text>
</comment>
<dbReference type="EMBL" id="NAJP01000104">
    <property type="protein sequence ID" value="TKA30205.1"/>
    <property type="molecule type" value="Genomic_DNA"/>
</dbReference>
<reference evidence="3 4" key="1">
    <citation type="submission" date="2017-03" db="EMBL/GenBank/DDBJ databases">
        <title>Genomes of endolithic fungi from Antarctica.</title>
        <authorList>
            <person name="Coleine C."/>
            <person name="Masonjones S."/>
            <person name="Stajich J.E."/>
        </authorList>
    </citation>
    <scope>NUCLEOTIDE SEQUENCE [LARGE SCALE GENOMIC DNA]</scope>
    <source>
        <strain evidence="3 4">CCFEE 5311</strain>
    </source>
</reference>
<keyword evidence="2" id="KW-0732">Signal</keyword>
<evidence type="ECO:0000256" key="1">
    <source>
        <dbReference type="SAM" id="Phobius"/>
    </source>
</evidence>